<dbReference type="InterPro" id="IPR029061">
    <property type="entry name" value="THDP-binding"/>
</dbReference>
<dbReference type="Gene3D" id="3.40.50.970">
    <property type="match status" value="1"/>
</dbReference>
<dbReference type="PANTHER" id="PTHR18968:SF13">
    <property type="entry name" value="ACETOLACTATE SYNTHASE CATALYTIC SUBUNIT, MITOCHONDRIAL"/>
    <property type="match status" value="1"/>
</dbReference>
<dbReference type="GO" id="GO:0000287">
    <property type="term" value="F:magnesium ion binding"/>
    <property type="evidence" value="ECO:0007669"/>
    <property type="project" value="UniProtKB-ARBA"/>
</dbReference>
<dbReference type="EMBL" id="DXDC01000240">
    <property type="protein sequence ID" value="HIY66230.1"/>
    <property type="molecule type" value="Genomic_DNA"/>
</dbReference>
<comment type="caution">
    <text evidence="3">The sequence shown here is derived from an EMBL/GenBank/DDBJ whole genome shotgun (WGS) entry which is preliminary data.</text>
</comment>
<reference evidence="3" key="2">
    <citation type="submission" date="2021-04" db="EMBL/GenBank/DDBJ databases">
        <authorList>
            <person name="Gilroy R."/>
        </authorList>
    </citation>
    <scope>NUCLEOTIDE SEQUENCE</scope>
    <source>
        <strain evidence="3">ChiGjej1B1-98</strain>
    </source>
</reference>
<dbReference type="GO" id="GO:0050660">
    <property type="term" value="F:flavin adenine dinucleotide binding"/>
    <property type="evidence" value="ECO:0007669"/>
    <property type="project" value="TreeGrafter"/>
</dbReference>
<reference evidence="3" key="1">
    <citation type="journal article" date="2021" name="PeerJ">
        <title>Extensive microbial diversity within the chicken gut microbiome revealed by metagenomics and culture.</title>
        <authorList>
            <person name="Gilroy R."/>
            <person name="Ravi A."/>
            <person name="Getino M."/>
            <person name="Pursley I."/>
            <person name="Horton D.L."/>
            <person name="Alikhan N.F."/>
            <person name="Baker D."/>
            <person name="Gharbi K."/>
            <person name="Hall N."/>
            <person name="Watson M."/>
            <person name="Adriaenssens E.M."/>
            <person name="Foster-Nyarko E."/>
            <person name="Jarju S."/>
            <person name="Secka A."/>
            <person name="Antonio M."/>
            <person name="Oren A."/>
            <person name="Chaudhuri R.R."/>
            <person name="La Ragione R."/>
            <person name="Hildebrand F."/>
            <person name="Pallen M.J."/>
        </authorList>
    </citation>
    <scope>NUCLEOTIDE SEQUENCE</scope>
    <source>
        <strain evidence="3">ChiGjej1B1-98</strain>
    </source>
</reference>
<dbReference type="InterPro" id="IPR012001">
    <property type="entry name" value="Thiamin_PyroP_enz_TPP-bd_dom"/>
</dbReference>
<gene>
    <name evidence="3" type="ORF">H9830_08150</name>
</gene>
<dbReference type="Proteomes" id="UP000824005">
    <property type="component" value="Unassembled WGS sequence"/>
</dbReference>
<dbReference type="GO" id="GO:0003984">
    <property type="term" value="F:acetolactate synthase activity"/>
    <property type="evidence" value="ECO:0007669"/>
    <property type="project" value="TreeGrafter"/>
</dbReference>
<organism evidence="3 4">
    <name type="scientific">Candidatus Agrococcus pullicola</name>
    <dbReference type="NCBI Taxonomy" id="2838429"/>
    <lineage>
        <taxon>Bacteria</taxon>
        <taxon>Bacillati</taxon>
        <taxon>Actinomycetota</taxon>
        <taxon>Actinomycetes</taxon>
        <taxon>Micrococcales</taxon>
        <taxon>Microbacteriaceae</taxon>
        <taxon>Agrococcus</taxon>
    </lineage>
</organism>
<sequence length="133" mass="14026">MATAENCKITLTGGRAVAEMVNLYEPGPVFGMGGFQLLPFYEGARALGIRHILVNDERAGAFAADAYARATGRPGLCDATLGPGATNLVTSLTESLNAGIPIVSVVGDTHRAHSWKSMTQEARQEELLRPAAK</sequence>
<evidence type="ECO:0000313" key="3">
    <source>
        <dbReference type="EMBL" id="HIY66230.1"/>
    </source>
</evidence>
<dbReference type="GO" id="GO:0009097">
    <property type="term" value="P:isoleucine biosynthetic process"/>
    <property type="evidence" value="ECO:0007669"/>
    <property type="project" value="TreeGrafter"/>
</dbReference>
<dbReference type="AlphaFoldDB" id="A0A9D2CAA6"/>
<dbReference type="Pfam" id="PF02776">
    <property type="entry name" value="TPP_enzyme_N"/>
    <property type="match status" value="1"/>
</dbReference>
<dbReference type="SUPFAM" id="SSF52518">
    <property type="entry name" value="Thiamin diphosphate-binding fold (THDP-binding)"/>
    <property type="match status" value="1"/>
</dbReference>
<accession>A0A9D2CAA6</accession>
<dbReference type="GO" id="GO:0009099">
    <property type="term" value="P:L-valine biosynthetic process"/>
    <property type="evidence" value="ECO:0007669"/>
    <property type="project" value="TreeGrafter"/>
</dbReference>
<comment type="similarity">
    <text evidence="1">Belongs to the TPP enzyme family.</text>
</comment>
<feature type="domain" description="Thiamine pyrophosphate enzyme N-terminal TPP-binding" evidence="2">
    <location>
        <begin position="12"/>
        <end position="125"/>
    </location>
</feature>
<protein>
    <recommendedName>
        <fullName evidence="2">Thiamine pyrophosphate enzyme N-terminal TPP-binding domain-containing protein</fullName>
    </recommendedName>
</protein>
<dbReference type="PANTHER" id="PTHR18968">
    <property type="entry name" value="THIAMINE PYROPHOSPHATE ENZYMES"/>
    <property type="match status" value="1"/>
</dbReference>
<dbReference type="CDD" id="cd07035">
    <property type="entry name" value="TPP_PYR_POX_like"/>
    <property type="match status" value="1"/>
</dbReference>
<dbReference type="GO" id="GO:0005948">
    <property type="term" value="C:acetolactate synthase complex"/>
    <property type="evidence" value="ECO:0007669"/>
    <property type="project" value="TreeGrafter"/>
</dbReference>
<dbReference type="InterPro" id="IPR045229">
    <property type="entry name" value="TPP_enz"/>
</dbReference>
<evidence type="ECO:0000313" key="4">
    <source>
        <dbReference type="Proteomes" id="UP000824005"/>
    </source>
</evidence>
<evidence type="ECO:0000259" key="2">
    <source>
        <dbReference type="Pfam" id="PF02776"/>
    </source>
</evidence>
<evidence type="ECO:0000256" key="1">
    <source>
        <dbReference type="ARBA" id="ARBA00007812"/>
    </source>
</evidence>
<dbReference type="GO" id="GO:0030976">
    <property type="term" value="F:thiamine pyrophosphate binding"/>
    <property type="evidence" value="ECO:0007669"/>
    <property type="project" value="InterPro"/>
</dbReference>
<proteinExistence type="inferred from homology"/>
<feature type="non-terminal residue" evidence="3">
    <location>
        <position position="133"/>
    </location>
</feature>
<name>A0A9D2CAA6_9MICO</name>